<evidence type="ECO:0000259" key="16">
    <source>
        <dbReference type="Pfam" id="PF17900"/>
    </source>
</evidence>
<evidence type="ECO:0000259" key="15">
    <source>
        <dbReference type="Pfam" id="PF11838"/>
    </source>
</evidence>
<evidence type="ECO:0000256" key="3">
    <source>
        <dbReference type="ARBA" id="ARBA00010136"/>
    </source>
</evidence>
<dbReference type="InterPro" id="IPR012778">
    <property type="entry name" value="Pept_M1_aminopeptidase"/>
</dbReference>
<evidence type="ECO:0000256" key="1">
    <source>
        <dbReference type="ARBA" id="ARBA00000098"/>
    </source>
</evidence>
<feature type="domain" description="Aminopeptidase N-like N-terminal" evidence="16">
    <location>
        <begin position="23"/>
        <end position="203"/>
    </location>
</feature>
<dbReference type="InterPro" id="IPR001930">
    <property type="entry name" value="Peptidase_M1"/>
</dbReference>
<dbReference type="Pfam" id="PF01433">
    <property type="entry name" value="Peptidase_M1"/>
    <property type="match status" value="1"/>
</dbReference>
<evidence type="ECO:0000256" key="5">
    <source>
        <dbReference type="ARBA" id="ARBA00015611"/>
    </source>
</evidence>
<evidence type="ECO:0000256" key="8">
    <source>
        <dbReference type="ARBA" id="ARBA00022723"/>
    </source>
</evidence>
<dbReference type="Proteomes" id="UP001172702">
    <property type="component" value="Unassembled WGS sequence"/>
</dbReference>
<keyword evidence="7" id="KW-0645">Protease</keyword>
<evidence type="ECO:0000256" key="11">
    <source>
        <dbReference type="ARBA" id="ARBA00023049"/>
    </source>
</evidence>
<accession>A0ABT8GYU3</accession>
<name>A0ABT8GYU3_9ACTN</name>
<dbReference type="GO" id="GO:0016285">
    <property type="term" value="F:alanyl aminopeptidase activity"/>
    <property type="evidence" value="ECO:0007669"/>
    <property type="project" value="UniProtKB-EC"/>
</dbReference>
<dbReference type="PANTHER" id="PTHR11533:SF174">
    <property type="entry name" value="PUROMYCIN-SENSITIVE AMINOPEPTIDASE-RELATED"/>
    <property type="match status" value="1"/>
</dbReference>
<keyword evidence="9 17" id="KW-0378">Hydrolase</keyword>
<comment type="caution">
    <text evidence="17">The sequence shown here is derived from an EMBL/GenBank/DDBJ whole genome shotgun (WGS) entry which is preliminary data.</text>
</comment>
<evidence type="ECO:0000256" key="12">
    <source>
        <dbReference type="ARBA" id="ARBA00029811"/>
    </source>
</evidence>
<dbReference type="InterPro" id="IPR045357">
    <property type="entry name" value="Aminopeptidase_N-like_N"/>
</dbReference>
<feature type="domain" description="Peptidase M1 membrane alanine aminopeptidase" evidence="14">
    <location>
        <begin position="247"/>
        <end position="458"/>
    </location>
</feature>
<evidence type="ECO:0000256" key="10">
    <source>
        <dbReference type="ARBA" id="ARBA00022833"/>
    </source>
</evidence>
<dbReference type="InterPro" id="IPR024571">
    <property type="entry name" value="ERAP1-like_C_dom"/>
</dbReference>
<dbReference type="Gene3D" id="1.10.390.10">
    <property type="entry name" value="Neutral Protease Domain 2"/>
    <property type="match status" value="1"/>
</dbReference>
<dbReference type="InterPro" id="IPR050344">
    <property type="entry name" value="Peptidase_M1_aminopeptidases"/>
</dbReference>
<keyword evidence="11" id="KW-0482">Metalloprotease</keyword>
<evidence type="ECO:0000256" key="13">
    <source>
        <dbReference type="ARBA" id="ARBA00031533"/>
    </source>
</evidence>
<dbReference type="Pfam" id="PF17900">
    <property type="entry name" value="Peptidase_M1_N"/>
    <property type="match status" value="1"/>
</dbReference>
<protein>
    <recommendedName>
        <fullName evidence="5">Aminopeptidase N</fullName>
        <ecNumber evidence="4">3.4.11.2</ecNumber>
    </recommendedName>
    <alternativeName>
        <fullName evidence="12">Alanine aminopeptidase</fullName>
    </alternativeName>
    <alternativeName>
        <fullName evidence="13">Lysyl aminopeptidase</fullName>
    </alternativeName>
</protein>
<keyword evidence="6 17" id="KW-0031">Aminopeptidase</keyword>
<evidence type="ECO:0000256" key="6">
    <source>
        <dbReference type="ARBA" id="ARBA00022438"/>
    </source>
</evidence>
<evidence type="ECO:0000256" key="9">
    <source>
        <dbReference type="ARBA" id="ARBA00022801"/>
    </source>
</evidence>
<comment type="similarity">
    <text evidence="3">Belongs to the peptidase M1 family.</text>
</comment>
<evidence type="ECO:0000256" key="4">
    <source>
        <dbReference type="ARBA" id="ARBA00012564"/>
    </source>
</evidence>
<dbReference type="PRINTS" id="PR00756">
    <property type="entry name" value="ALADIPTASE"/>
</dbReference>
<dbReference type="SUPFAM" id="SSF55486">
    <property type="entry name" value="Metalloproteases ('zincins'), catalytic domain"/>
    <property type="match status" value="1"/>
</dbReference>
<organism evidence="17 18">
    <name type="scientific">Dietzia maris</name>
    <dbReference type="NCBI Taxonomy" id="37915"/>
    <lineage>
        <taxon>Bacteria</taxon>
        <taxon>Bacillati</taxon>
        <taxon>Actinomycetota</taxon>
        <taxon>Actinomycetes</taxon>
        <taxon>Mycobacteriales</taxon>
        <taxon>Dietziaceae</taxon>
        <taxon>Dietzia</taxon>
    </lineage>
</organism>
<comment type="catalytic activity">
    <reaction evidence="1">
        <text>Release of an N-terminal amino acid, Xaa-|-Yaa- from a peptide, amide or arylamide. Xaa is preferably Ala, but may be most amino acids including Pro (slow action). When a terminal hydrophobic residue is followed by a prolyl residue, the two may be released as an intact Xaa-Pro dipeptide.</text>
        <dbReference type="EC" id="3.4.11.2"/>
    </reaction>
</comment>
<comment type="cofactor">
    <cofactor evidence="2">
        <name>Zn(2+)</name>
        <dbReference type="ChEBI" id="CHEBI:29105"/>
    </cofactor>
</comment>
<gene>
    <name evidence="17" type="primary">pepN</name>
    <name evidence="17" type="ORF">QYF62_04860</name>
</gene>
<keyword evidence="18" id="KW-1185">Reference proteome</keyword>
<evidence type="ECO:0000313" key="18">
    <source>
        <dbReference type="Proteomes" id="UP001172702"/>
    </source>
</evidence>
<proteinExistence type="inferred from homology"/>
<dbReference type="InterPro" id="IPR014782">
    <property type="entry name" value="Peptidase_M1_dom"/>
</dbReference>
<evidence type="ECO:0000259" key="14">
    <source>
        <dbReference type="Pfam" id="PF01433"/>
    </source>
</evidence>
<dbReference type="InterPro" id="IPR042097">
    <property type="entry name" value="Aminopeptidase_N-like_N_sf"/>
</dbReference>
<sequence>MRSLNLTRADAAARSELLAVESYDVEIDLTDGHGSPGTDTFRSRTVVRFSCSRPGAETFIDLRAAVIRSATLNGRELFPAPGDERYDDEQYDDEDGITLPDLQATNELIVDADLAYTTTGEGLHRMVDPADGEVYLYSQFETADAKRVFACFDQPDLKARYTLTVTAPEQWVVVANTPAEESPAPGGGVVHRFAPTEIMSTYLVALIAGPYHVVEDAYTDEHGTIPLRLLCRASLAEFLDSERLFAETKEGFGFYHREFGLPYAFGKYDQIFVPEFNAGAMENAGAVTFLEDYVFRSRATGYRYERRNETILHEMAHMWFGDLVTMFWWDDLWLNESFATFASVLAQVDATQYTDAWTTFAIVEKSWAYRQDQLPSTHPVAADMTDLETVETNFDGITYAKGASVLKQLVAYVGREPFLAGLRAYFAEHAFGNARFDDLLSALETSSGRDLSGWADQWLRTTGINPISVEVTTGGDARTIDDLTVVQGPASPGAGELRTHRLGVGLYSRDGSGAIVRTERAELDISGERTAVSALAGRPVPDLVLPNDDDLTYCSVRLDERSLATVLESLEDVADPLARTLCWSALWEMTREGRLPARRFVEVVARAVPRESHIGVVQRVLTQAQTALARYADPDWAAATGWKTFSAAMLTAARDAEAGSDHQLAFLTALCACPIGVDQGRVLATLLDAGADEAGLPGLVVDTDLRWTVLTALVAAGAADTDSIEAELATDDTAGGARRAATARAARPTVGAKEEAEQLLLETGADAPTNAIVRATLLGVDLPGQEHLLTGLCERYLDDVTALWRARPGDLAQTVAEGLFPSWAVDRDTVERFEQVIADETHPSALRRIIAEQTADMVRALDARAVDAAEAG</sequence>
<evidence type="ECO:0000313" key="17">
    <source>
        <dbReference type="EMBL" id="MDN4505385.1"/>
    </source>
</evidence>
<dbReference type="Pfam" id="PF11838">
    <property type="entry name" value="ERAP1_C"/>
    <property type="match status" value="1"/>
</dbReference>
<reference evidence="17 18" key="1">
    <citation type="submission" date="2023-07" db="EMBL/GenBank/DDBJ databases">
        <title>Strategy for survival of the halotoleranting strain Dietzia MX2 from the Yakshinskoe mineral salts deposit.</title>
        <authorList>
            <person name="Kharitonova M.A."/>
            <person name="Kupriyanova-Ashina F.G."/>
            <person name="Shakirov T.R."/>
            <person name="Vafina M.S."/>
            <person name="Ilinskaya O.N."/>
        </authorList>
    </citation>
    <scope>NUCLEOTIDE SEQUENCE [LARGE SCALE GENOMIC DNA]</scope>
    <source>
        <strain evidence="17 18">MX2</strain>
    </source>
</reference>
<keyword evidence="10" id="KW-0862">Zinc</keyword>
<dbReference type="EC" id="3.4.11.2" evidence="4"/>
<dbReference type="Gene3D" id="2.60.40.1730">
    <property type="entry name" value="tricorn interacting facor f3 domain"/>
    <property type="match status" value="1"/>
</dbReference>
<feature type="domain" description="ERAP1-like C-terminal" evidence="15">
    <location>
        <begin position="543"/>
        <end position="856"/>
    </location>
</feature>
<dbReference type="PANTHER" id="PTHR11533">
    <property type="entry name" value="PROTEASE M1 ZINC METALLOPROTEASE"/>
    <property type="match status" value="1"/>
</dbReference>
<evidence type="ECO:0000256" key="7">
    <source>
        <dbReference type="ARBA" id="ARBA00022670"/>
    </source>
</evidence>
<dbReference type="SUPFAM" id="SSF63737">
    <property type="entry name" value="Leukotriene A4 hydrolase N-terminal domain"/>
    <property type="match status" value="1"/>
</dbReference>
<dbReference type="InterPro" id="IPR027268">
    <property type="entry name" value="Peptidase_M4/M1_CTD_sf"/>
</dbReference>
<keyword evidence="8" id="KW-0479">Metal-binding</keyword>
<dbReference type="NCBIfam" id="TIGR02412">
    <property type="entry name" value="pepN_strep_liv"/>
    <property type="match status" value="1"/>
</dbReference>
<dbReference type="CDD" id="cd09602">
    <property type="entry name" value="M1_APN"/>
    <property type="match status" value="1"/>
</dbReference>
<dbReference type="EMBL" id="JAUHTB010000004">
    <property type="protein sequence ID" value="MDN4505385.1"/>
    <property type="molecule type" value="Genomic_DNA"/>
</dbReference>
<dbReference type="RefSeq" id="WP_269529090.1">
    <property type="nucleotide sequence ID" value="NZ_JAUHTB010000004.1"/>
</dbReference>
<evidence type="ECO:0000256" key="2">
    <source>
        <dbReference type="ARBA" id="ARBA00001947"/>
    </source>
</evidence>